<dbReference type="InterPro" id="IPR029063">
    <property type="entry name" value="SAM-dependent_MTases_sf"/>
</dbReference>
<feature type="domain" description="PG-1098 ferredoxin-like" evidence="2">
    <location>
        <begin position="314"/>
        <end position="347"/>
    </location>
</feature>
<comment type="caution">
    <text evidence="3">The sequence shown here is derived from an EMBL/GenBank/DDBJ whole genome shotgun (WGS) entry which is preliminary data.</text>
</comment>
<proteinExistence type="predicted"/>
<dbReference type="InterPro" id="IPR054168">
    <property type="entry name" value="PG_1098_Fer"/>
</dbReference>
<gene>
    <name evidence="3" type="ORF">IAC87_04310</name>
</gene>
<dbReference type="Gene3D" id="1.10.10.1110">
    <property type="entry name" value="Methyltransferase PG1098, N-terminal domain"/>
    <property type="match status" value="1"/>
</dbReference>
<organism evidence="3 4">
    <name type="scientific">Candidatus Merdivivens faecigallinarum</name>
    <dbReference type="NCBI Taxonomy" id="2840871"/>
    <lineage>
        <taxon>Bacteria</taxon>
        <taxon>Pseudomonadati</taxon>
        <taxon>Bacteroidota</taxon>
        <taxon>Bacteroidia</taxon>
        <taxon>Bacteroidales</taxon>
        <taxon>Muribaculaceae</taxon>
        <taxon>Muribaculaceae incertae sedis</taxon>
        <taxon>Candidatus Merdivivens</taxon>
    </lineage>
</organism>
<dbReference type="AlphaFoldDB" id="A0A9D9J251"/>
<evidence type="ECO:0000259" key="1">
    <source>
        <dbReference type="Pfam" id="PF18096"/>
    </source>
</evidence>
<reference evidence="3" key="2">
    <citation type="journal article" date="2021" name="PeerJ">
        <title>Extensive microbial diversity within the chicken gut microbiome revealed by metagenomics and culture.</title>
        <authorList>
            <person name="Gilroy R."/>
            <person name="Ravi A."/>
            <person name="Getino M."/>
            <person name="Pursley I."/>
            <person name="Horton D.L."/>
            <person name="Alikhan N.F."/>
            <person name="Baker D."/>
            <person name="Gharbi K."/>
            <person name="Hall N."/>
            <person name="Watson M."/>
            <person name="Adriaenssens E.M."/>
            <person name="Foster-Nyarko E."/>
            <person name="Jarju S."/>
            <person name="Secka A."/>
            <person name="Antonio M."/>
            <person name="Oren A."/>
            <person name="Chaudhuri R.R."/>
            <person name="La Ragione R."/>
            <person name="Hildebrand F."/>
            <person name="Pallen M.J."/>
        </authorList>
    </citation>
    <scope>NUCLEOTIDE SEQUENCE</scope>
    <source>
        <strain evidence="3">B3-2255</strain>
    </source>
</reference>
<dbReference type="Gene3D" id="3.40.50.150">
    <property type="entry name" value="Vaccinia Virus protein VP39"/>
    <property type="match status" value="1"/>
</dbReference>
<feature type="domain" description="THUMP-like" evidence="1">
    <location>
        <begin position="365"/>
        <end position="436"/>
    </location>
</feature>
<dbReference type="Proteomes" id="UP000823772">
    <property type="component" value="Unassembled WGS sequence"/>
</dbReference>
<dbReference type="InterPro" id="IPR041497">
    <property type="entry name" value="Thump-like"/>
</dbReference>
<evidence type="ECO:0000313" key="4">
    <source>
        <dbReference type="Proteomes" id="UP000823772"/>
    </source>
</evidence>
<accession>A0A9D9J251</accession>
<protein>
    <recommendedName>
        <fullName evidence="5">THUMP-like domain-containing protein</fullName>
    </recommendedName>
</protein>
<evidence type="ECO:0008006" key="5">
    <source>
        <dbReference type="Google" id="ProtNLM"/>
    </source>
</evidence>
<dbReference type="SUPFAM" id="SSF53335">
    <property type="entry name" value="S-adenosyl-L-methionine-dependent methyltransferases"/>
    <property type="match status" value="1"/>
</dbReference>
<sequence>MGKNENILERTAAFASEHAGDDCDRLLFNAAKYPGIDMRLAVDTISGRKRLSRKLPDFAAVDGLLYPGRLCTEQCSSGACAAYKASLVQSLVPGAVVADITGGLGADACRMSRVCSRVVCFERNALLADCVRHNFKVLGRDNIEVRNEEVSQENIGLLLSASEPSLVYADPARRNSGGGRTFSIRDYEPDITSFIGDVFRHCRYFLVKISPMEDLDSVFESLPQCREIHVVSYAGECKELLLVLDRDWPVPVAGKEMQGAVERSHVAVEKRKRVAVSLSDDGITDIFGFSKEEEASASPYFLESADEIRPGMVLYVPSPAILKAGAYNLFAEKFSLTKLDVSTHLYLGRSGEDGEVSGRSCGIPGKAYGIIDVFSFDKKSIAEVAGKIKGRADVTAKNIPLSSEELARRLKIKSGGGLHVWGCRAAGKNILFLAERLQ</sequence>
<evidence type="ECO:0000259" key="2">
    <source>
        <dbReference type="Pfam" id="PF22013"/>
    </source>
</evidence>
<dbReference type="Pfam" id="PF18096">
    <property type="entry name" value="Thump_like"/>
    <property type="match status" value="1"/>
</dbReference>
<evidence type="ECO:0000313" key="3">
    <source>
        <dbReference type="EMBL" id="MBO8481753.1"/>
    </source>
</evidence>
<reference evidence="3" key="1">
    <citation type="submission" date="2020-10" db="EMBL/GenBank/DDBJ databases">
        <authorList>
            <person name="Gilroy R."/>
        </authorList>
    </citation>
    <scope>NUCLEOTIDE SEQUENCE</scope>
    <source>
        <strain evidence="3">B3-2255</strain>
    </source>
</reference>
<name>A0A9D9J251_9BACT</name>
<dbReference type="EMBL" id="JADILY010000090">
    <property type="protein sequence ID" value="MBO8481753.1"/>
    <property type="molecule type" value="Genomic_DNA"/>
</dbReference>
<dbReference type="Pfam" id="PF22013">
    <property type="entry name" value="PG_1098_Fer"/>
    <property type="match status" value="1"/>
</dbReference>